<feature type="region of interest" description="Disordered" evidence="1">
    <location>
        <begin position="1"/>
        <end position="147"/>
    </location>
</feature>
<evidence type="ECO:0008006" key="4">
    <source>
        <dbReference type="Google" id="ProtNLM"/>
    </source>
</evidence>
<dbReference type="OrthoDB" id="2379842at2759"/>
<proteinExistence type="predicted"/>
<accession>A0A5B0MNK8</accession>
<feature type="compositionally biased region" description="Low complexity" evidence="1">
    <location>
        <begin position="44"/>
        <end position="58"/>
    </location>
</feature>
<evidence type="ECO:0000313" key="2">
    <source>
        <dbReference type="EMBL" id="KAA1077500.1"/>
    </source>
</evidence>
<keyword evidence="3" id="KW-1185">Reference proteome</keyword>
<dbReference type="CDD" id="cd22744">
    <property type="entry name" value="OTU"/>
    <property type="match status" value="1"/>
</dbReference>
<comment type="caution">
    <text evidence="2">The sequence shown here is derived from an EMBL/GenBank/DDBJ whole genome shotgun (WGS) entry which is preliminary data.</text>
</comment>
<organism evidence="2 3">
    <name type="scientific">Puccinia graminis f. sp. tritici</name>
    <dbReference type="NCBI Taxonomy" id="56615"/>
    <lineage>
        <taxon>Eukaryota</taxon>
        <taxon>Fungi</taxon>
        <taxon>Dikarya</taxon>
        <taxon>Basidiomycota</taxon>
        <taxon>Pucciniomycotina</taxon>
        <taxon>Pucciniomycetes</taxon>
        <taxon>Pucciniales</taxon>
        <taxon>Pucciniaceae</taxon>
        <taxon>Puccinia</taxon>
    </lineage>
</organism>
<reference evidence="2 3" key="1">
    <citation type="submission" date="2019-05" db="EMBL/GenBank/DDBJ databases">
        <title>Emergence of the Ug99 lineage of the wheat stem rust pathogen through somatic hybridization.</title>
        <authorList>
            <person name="Li F."/>
            <person name="Upadhyaya N.M."/>
            <person name="Sperschneider J."/>
            <person name="Matny O."/>
            <person name="Nguyen-Phuc H."/>
            <person name="Mago R."/>
            <person name="Raley C."/>
            <person name="Miller M.E."/>
            <person name="Silverstein K.A.T."/>
            <person name="Henningsen E."/>
            <person name="Hirsch C.D."/>
            <person name="Visser B."/>
            <person name="Pretorius Z.A."/>
            <person name="Steffenson B.J."/>
            <person name="Schwessinger B."/>
            <person name="Dodds P.N."/>
            <person name="Figueroa M."/>
        </authorList>
    </citation>
    <scope>NUCLEOTIDE SEQUENCE [LARGE SCALE GENOMIC DNA]</scope>
    <source>
        <strain evidence="2">21-0</strain>
    </source>
</reference>
<dbReference type="AlphaFoldDB" id="A0A5B0MNK8"/>
<dbReference type="Proteomes" id="UP000324748">
    <property type="component" value="Unassembled WGS sequence"/>
</dbReference>
<name>A0A5B0MNK8_PUCGR</name>
<feature type="region of interest" description="Disordered" evidence="1">
    <location>
        <begin position="230"/>
        <end position="255"/>
    </location>
</feature>
<sequence length="438" mass="48413">MSSNGLNPQQTRKTHGSKVKLPQINTTSTASNLSKLPPPSTTFQQPSKLQSTTLQTSSNHPKLPQTSSAPPVNHHNLAQAHSSLTRKSQTLHPPPQQARQKSKMPPKKTKSEPKSTQSKPKPKPPRCQPNQPVKISTPDPDTHGIPLDPLLAALGNEITPQNKEEDVVSTWTKVQLTSGENNNQQQFNLHAPPNGTYKVSTDMHKSVQNFAANHGYVIVTRRKNKKFFQCKQGSSSSPNCHQANKNSDSSPSGLANYPSSAAAKFYKESECWVLSCIKPFHHPLANTFKTPNPRLPYKILQEINQSANNVSKPLQNLNVPKIHHPEHNVLSNQTYAPRQTGKFQIRQALQKCGPPRLEDTSSQKKRNTQEMDPFLSALLPPPSFPDFELSSAPFLIASLPSSIKQCVKRILNVGGDGHCGFRAASYCLGRSQNDWFNI</sequence>
<dbReference type="EMBL" id="VSWC01000144">
    <property type="protein sequence ID" value="KAA1077500.1"/>
    <property type="molecule type" value="Genomic_DNA"/>
</dbReference>
<feature type="compositionally biased region" description="Polar residues" evidence="1">
    <location>
        <begin position="23"/>
        <end position="34"/>
    </location>
</feature>
<feature type="compositionally biased region" description="Polar residues" evidence="1">
    <location>
        <begin position="79"/>
        <end position="91"/>
    </location>
</feature>
<protein>
    <recommendedName>
        <fullName evidence="4">OTU domain-containing protein</fullName>
    </recommendedName>
</protein>
<feature type="compositionally biased region" description="Polar residues" evidence="1">
    <location>
        <begin position="1"/>
        <end position="11"/>
    </location>
</feature>
<gene>
    <name evidence="2" type="ORF">PGT21_010305</name>
</gene>
<feature type="compositionally biased region" description="Polar residues" evidence="1">
    <location>
        <begin position="231"/>
        <end position="255"/>
    </location>
</feature>
<evidence type="ECO:0000313" key="3">
    <source>
        <dbReference type="Proteomes" id="UP000324748"/>
    </source>
</evidence>
<evidence type="ECO:0000256" key="1">
    <source>
        <dbReference type="SAM" id="MobiDB-lite"/>
    </source>
</evidence>